<dbReference type="EMBL" id="JBITMB010000018">
    <property type="protein sequence ID" value="MFI7445802.1"/>
    <property type="molecule type" value="Genomic_DNA"/>
</dbReference>
<evidence type="ECO:0008006" key="3">
    <source>
        <dbReference type="Google" id="ProtNLM"/>
    </source>
</evidence>
<comment type="caution">
    <text evidence="1">The sequence shown here is derived from an EMBL/GenBank/DDBJ whole genome shotgun (WGS) entry which is preliminary data.</text>
</comment>
<name>A0ABW8AGB1_9ACTN</name>
<gene>
    <name evidence="1" type="ORF">ACIBP5_38025</name>
</gene>
<evidence type="ECO:0000313" key="1">
    <source>
        <dbReference type="EMBL" id="MFI7445802.1"/>
    </source>
</evidence>
<reference evidence="1 2" key="1">
    <citation type="submission" date="2024-10" db="EMBL/GenBank/DDBJ databases">
        <title>The Natural Products Discovery Center: Release of the First 8490 Sequenced Strains for Exploring Actinobacteria Biosynthetic Diversity.</title>
        <authorList>
            <person name="Kalkreuter E."/>
            <person name="Kautsar S.A."/>
            <person name="Yang D."/>
            <person name="Bader C.D."/>
            <person name="Teijaro C.N."/>
            <person name="Fluegel L."/>
            <person name="Davis C.M."/>
            <person name="Simpson J.R."/>
            <person name="Lauterbach L."/>
            <person name="Steele A.D."/>
            <person name="Gui C."/>
            <person name="Meng S."/>
            <person name="Li G."/>
            <person name="Viehrig K."/>
            <person name="Ye F."/>
            <person name="Su P."/>
            <person name="Kiefer A.F."/>
            <person name="Nichols A."/>
            <person name="Cepeda A.J."/>
            <person name="Yan W."/>
            <person name="Fan B."/>
            <person name="Jiang Y."/>
            <person name="Adhikari A."/>
            <person name="Zheng C.-J."/>
            <person name="Schuster L."/>
            <person name="Cowan T.M."/>
            <person name="Smanski M.J."/>
            <person name="Chevrette M.G."/>
            <person name="De Carvalho L.P.S."/>
            <person name="Shen B."/>
        </authorList>
    </citation>
    <scope>NUCLEOTIDE SEQUENCE [LARGE SCALE GENOMIC DNA]</scope>
    <source>
        <strain evidence="1 2">NPDC049503</strain>
    </source>
</reference>
<proteinExistence type="predicted"/>
<accession>A0ABW8AGB1</accession>
<dbReference type="Proteomes" id="UP001612928">
    <property type="component" value="Unassembled WGS sequence"/>
</dbReference>
<protein>
    <recommendedName>
        <fullName evidence="3">DUF222 domain-containing protein</fullName>
    </recommendedName>
</protein>
<dbReference type="RefSeq" id="WP_397026286.1">
    <property type="nucleotide sequence ID" value="NZ_JBITMB010000018.1"/>
</dbReference>
<sequence>MKHNIHIRGKDQDFVKVMASALRAIRDQEADFATGKLMLGLVAGGPTNELAELREVTEMARAMSDHASLNALLSENVTNTRTRARYGHVVAAVAADPTVQSEDEAAIFTHKILSALHVLQVDLGPDGRDTRSEIDSLAAAFPGQGNAVDIFAHLYELAQEYGPRAGQVNVQSLKRALQSRFGLQLGQCSPELVHKDSNEHNPTGISVTTHGSGPTWVAESQTFHNLDFRNL</sequence>
<organism evidence="1 2">
    <name type="scientific">Nonomuraea indica</name>
    <dbReference type="NCBI Taxonomy" id="1581193"/>
    <lineage>
        <taxon>Bacteria</taxon>
        <taxon>Bacillati</taxon>
        <taxon>Actinomycetota</taxon>
        <taxon>Actinomycetes</taxon>
        <taxon>Streptosporangiales</taxon>
        <taxon>Streptosporangiaceae</taxon>
        <taxon>Nonomuraea</taxon>
    </lineage>
</organism>
<evidence type="ECO:0000313" key="2">
    <source>
        <dbReference type="Proteomes" id="UP001612928"/>
    </source>
</evidence>
<keyword evidence="2" id="KW-1185">Reference proteome</keyword>